<dbReference type="Ensembl" id="ENSOCUT00000000302.3">
    <property type="protein sequence ID" value="ENSOCUP00000000265.3"/>
    <property type="gene ID" value="ENSOCUG00000000302.3"/>
</dbReference>
<evidence type="ECO:0000313" key="2">
    <source>
        <dbReference type="Ensembl" id="ENSOCUP00000000265.3"/>
    </source>
</evidence>
<evidence type="ECO:0000256" key="1">
    <source>
        <dbReference type="SAM" id="MobiDB-lite"/>
    </source>
</evidence>
<protein>
    <submittedName>
        <fullName evidence="2">Uncharacterized protein</fullName>
    </submittedName>
</protein>
<accession>G1SD06</accession>
<organism evidence="2 3">
    <name type="scientific">Oryctolagus cuniculus</name>
    <name type="common">Rabbit</name>
    <dbReference type="NCBI Taxonomy" id="9986"/>
    <lineage>
        <taxon>Eukaryota</taxon>
        <taxon>Metazoa</taxon>
        <taxon>Chordata</taxon>
        <taxon>Craniata</taxon>
        <taxon>Vertebrata</taxon>
        <taxon>Euteleostomi</taxon>
        <taxon>Mammalia</taxon>
        <taxon>Eutheria</taxon>
        <taxon>Euarchontoglires</taxon>
        <taxon>Glires</taxon>
        <taxon>Lagomorpha</taxon>
        <taxon>Leporidae</taxon>
        <taxon>Oryctolagus</taxon>
    </lineage>
</organism>
<reference evidence="2" key="3">
    <citation type="submission" date="2025-09" db="UniProtKB">
        <authorList>
            <consortium name="Ensembl"/>
        </authorList>
    </citation>
    <scope>IDENTIFICATION</scope>
    <source>
        <strain evidence="2">Thorbecke</strain>
    </source>
</reference>
<dbReference type="eggNOG" id="KOG1311">
    <property type="taxonomic scope" value="Eukaryota"/>
</dbReference>
<keyword evidence="3" id="KW-1185">Reference proteome</keyword>
<dbReference type="AlphaFoldDB" id="G1SD06"/>
<dbReference type="STRING" id="9986.ENSOCUP00000000265"/>
<proteinExistence type="predicted"/>
<feature type="compositionally biased region" description="Low complexity" evidence="1">
    <location>
        <begin position="114"/>
        <end position="139"/>
    </location>
</feature>
<dbReference type="EMBL" id="AAGW02071526">
    <property type="status" value="NOT_ANNOTATED_CDS"/>
    <property type="molecule type" value="Genomic_DNA"/>
</dbReference>
<dbReference type="Bgee" id="ENSOCUG00000000302">
    <property type="expression patterns" value="Expressed in ovary and 19 other cell types or tissues"/>
</dbReference>
<dbReference type="EMBL" id="AAGW02071527">
    <property type="status" value="NOT_ANNOTATED_CDS"/>
    <property type="molecule type" value="Genomic_DNA"/>
</dbReference>
<reference evidence="2 3" key="1">
    <citation type="journal article" date="2011" name="Nature">
        <title>A high-resolution map of human evolutionary constraint using 29 mammals.</title>
        <authorList>
            <person name="Lindblad-Toh K."/>
            <person name="Garber M."/>
            <person name="Zuk O."/>
            <person name="Lin M.F."/>
            <person name="Parker B.J."/>
            <person name="Washietl S."/>
            <person name="Kheradpour P."/>
            <person name="Ernst J."/>
            <person name="Jordan G."/>
            <person name="Mauceli E."/>
            <person name="Ward L.D."/>
            <person name="Lowe C.B."/>
            <person name="Holloway A.K."/>
            <person name="Clamp M."/>
            <person name="Gnerre S."/>
            <person name="Alfoldi J."/>
            <person name="Beal K."/>
            <person name="Chang J."/>
            <person name="Clawson H."/>
            <person name="Cuff J."/>
            <person name="Di Palma F."/>
            <person name="Fitzgerald S."/>
            <person name="Flicek P."/>
            <person name="Guttman M."/>
            <person name="Hubisz M.J."/>
            <person name="Jaffe D.B."/>
            <person name="Jungreis I."/>
            <person name="Kent W.J."/>
            <person name="Kostka D."/>
            <person name="Lara M."/>
            <person name="Martins A.L."/>
            <person name="Massingham T."/>
            <person name="Moltke I."/>
            <person name="Raney B.J."/>
            <person name="Rasmussen M.D."/>
            <person name="Robinson J."/>
            <person name="Stark A."/>
            <person name="Vilella A.J."/>
            <person name="Wen J."/>
            <person name="Xie X."/>
            <person name="Zody M.C."/>
            <person name="Baldwin J."/>
            <person name="Bloom T."/>
            <person name="Chin C.W."/>
            <person name="Heiman D."/>
            <person name="Nicol R."/>
            <person name="Nusbaum C."/>
            <person name="Young S."/>
            <person name="Wilkinson J."/>
            <person name="Worley K.C."/>
            <person name="Kovar C.L."/>
            <person name="Muzny D.M."/>
            <person name="Gibbs R.A."/>
            <person name="Cree A."/>
            <person name="Dihn H.H."/>
            <person name="Fowler G."/>
            <person name="Jhangiani S."/>
            <person name="Joshi V."/>
            <person name="Lee S."/>
            <person name="Lewis L.R."/>
            <person name="Nazareth L.V."/>
            <person name="Okwuonu G."/>
            <person name="Santibanez J."/>
            <person name="Warren W.C."/>
            <person name="Mardis E.R."/>
            <person name="Weinstock G.M."/>
            <person name="Wilson R.K."/>
            <person name="Delehaunty K."/>
            <person name="Dooling D."/>
            <person name="Fronik C."/>
            <person name="Fulton L."/>
            <person name="Fulton B."/>
            <person name="Graves T."/>
            <person name="Minx P."/>
            <person name="Sodergren E."/>
            <person name="Birney E."/>
            <person name="Margulies E.H."/>
            <person name="Herrero J."/>
            <person name="Green E.D."/>
            <person name="Haussler D."/>
            <person name="Siepel A."/>
            <person name="Goldman N."/>
            <person name="Pollard K.S."/>
            <person name="Pedersen J.S."/>
            <person name="Lander E.S."/>
            <person name="Kellis M."/>
        </authorList>
    </citation>
    <scope>NUCLEOTIDE SEQUENCE [LARGE SCALE GENOMIC DNA]</scope>
    <source>
        <strain evidence="2 3">Thorbecke inbred</strain>
    </source>
</reference>
<evidence type="ECO:0000313" key="3">
    <source>
        <dbReference type="Proteomes" id="UP000001811"/>
    </source>
</evidence>
<dbReference type="HOGENOM" id="CLU_027721_5_2_1"/>
<dbReference type="Proteomes" id="UP000001811">
    <property type="component" value="Chromosome 1"/>
</dbReference>
<dbReference type="InParanoid" id="G1SD06"/>
<name>G1SD06_RABIT</name>
<sequence length="253" mass="25644">MGPGLRAGTLARALQLALAALQLLNLLGNVGLFLRSDPSIRGVMLAGRGLGQGWAYCHQCQSPGAAAQRALPCLPRLRPAPGPPLPPAGPLRGLPQLPALPVPAAPRRGRPAPRLRAAGPRAGSPAARPGAPAHGRAPAAALAHAAHRWGAPCGGRWDLRPRGAASVGCGRWGEPGCPGQEIQCPKTSAHGLQKGCVGGLAPSHGGLSHRLQHQHPVWALVQVPAAPLLIQLPANAPGKAAEAGLSAWAPAFA</sequence>
<feature type="region of interest" description="Disordered" evidence="1">
    <location>
        <begin position="82"/>
        <end position="139"/>
    </location>
</feature>
<reference evidence="2" key="2">
    <citation type="submission" date="2025-08" db="UniProtKB">
        <authorList>
            <consortium name="Ensembl"/>
        </authorList>
    </citation>
    <scope>IDENTIFICATION</scope>
    <source>
        <strain evidence="2">Thorbecke</strain>
    </source>
</reference>